<evidence type="ECO:0000313" key="2">
    <source>
        <dbReference type="EMBL" id="SER28627.1"/>
    </source>
</evidence>
<reference evidence="2 3" key="1">
    <citation type="submission" date="2016-10" db="EMBL/GenBank/DDBJ databases">
        <authorList>
            <person name="Varghese N."/>
            <person name="Submissions S."/>
        </authorList>
    </citation>
    <scope>NUCLEOTIDE SEQUENCE [LARGE SCALE GENOMIC DNA]</scope>
    <source>
        <strain evidence="2 3">TC-13</strain>
    </source>
</reference>
<gene>
    <name evidence="2" type="ORF">SAMN02787113_03425</name>
</gene>
<dbReference type="InterPro" id="IPR000421">
    <property type="entry name" value="FA58C"/>
</dbReference>
<dbReference type="RefSeq" id="WP_089986632.1">
    <property type="nucleotide sequence ID" value="NZ_CP189820.1"/>
</dbReference>
<organism evidence="2 3">
    <name type="scientific">Lysinibacillus fusiformis</name>
    <dbReference type="NCBI Taxonomy" id="28031"/>
    <lineage>
        <taxon>Bacteria</taxon>
        <taxon>Bacillati</taxon>
        <taxon>Bacillota</taxon>
        <taxon>Bacilli</taxon>
        <taxon>Bacillales</taxon>
        <taxon>Bacillaceae</taxon>
        <taxon>Lysinibacillus</taxon>
    </lineage>
</organism>
<evidence type="ECO:0000313" key="3">
    <source>
        <dbReference type="Proteomes" id="UP000199410"/>
    </source>
</evidence>
<dbReference type="Proteomes" id="UP000199410">
    <property type="component" value="Unassembled WGS sequence"/>
</dbReference>
<dbReference type="SUPFAM" id="SSF49785">
    <property type="entry name" value="Galactose-binding domain-like"/>
    <property type="match status" value="1"/>
</dbReference>
<name>A0A1H9MYL3_9BACI</name>
<feature type="domain" description="F5/8 type C" evidence="1">
    <location>
        <begin position="233"/>
        <end position="345"/>
    </location>
</feature>
<dbReference type="AlphaFoldDB" id="A0A1H9MYL3"/>
<comment type="caution">
    <text evidence="2">The sequence shown here is derived from an EMBL/GenBank/DDBJ whole genome shotgun (WGS) entry which is preliminary data.</text>
</comment>
<dbReference type="InterPro" id="IPR008979">
    <property type="entry name" value="Galactose-bd-like_sf"/>
</dbReference>
<sequence>MAIINDILNSPESGWERYDLEPPFVNLVGAWSSTNSRPENFTGGSIRFTTVFSSSLTFDFYGEGLRLIVERNQAYDNGEIEIDGIKSDFSCYENISTYKGKVLVFEKTGLGRKKHTVTIKKKTNDIKPFNVDSVDIMNTNSRLVIENQTTDTHYSLSDNTLIHLPDNTTESIIEHGIEKDRYIQLYVPFDKHRYFNITPVDGTSGKVFTHDVGVINTLCIKEIAKNKDFEPVYTWHSTNMTANNTPSPLIASARGENSTTYGAWKAFNGTATDVYDCWISGSEGVNSWVQIKLDKAYQMTAVKITPRNGTDYNASSPQHFNILGSNNGTDFDTLLQPRSQTWTANTPKQFALNTTKEYSIYRIEVLSTNGSLNVAIGNIIFGYKREVN</sequence>
<proteinExistence type="predicted"/>
<dbReference type="EMBL" id="FOEL01000013">
    <property type="protein sequence ID" value="SER28627.1"/>
    <property type="molecule type" value="Genomic_DNA"/>
</dbReference>
<protein>
    <submittedName>
        <fullName evidence="2">F5/8 type C domain-containing protein</fullName>
    </submittedName>
</protein>
<evidence type="ECO:0000259" key="1">
    <source>
        <dbReference type="PROSITE" id="PS50022"/>
    </source>
</evidence>
<dbReference type="Pfam" id="PF00754">
    <property type="entry name" value="F5_F8_type_C"/>
    <property type="match status" value="1"/>
</dbReference>
<dbReference type="PROSITE" id="PS50022">
    <property type="entry name" value="FA58C_3"/>
    <property type="match status" value="1"/>
</dbReference>
<dbReference type="Gene3D" id="2.60.120.260">
    <property type="entry name" value="Galactose-binding domain-like"/>
    <property type="match status" value="2"/>
</dbReference>
<accession>A0A1H9MYL3</accession>